<name>D5E393_PRIM1</name>
<dbReference type="EMBL" id="CP001985">
    <property type="protein sequence ID" value="ADE72268.1"/>
    <property type="molecule type" value="Genomic_DNA"/>
</dbReference>
<feature type="coiled-coil region" evidence="1">
    <location>
        <begin position="164"/>
        <end position="191"/>
    </location>
</feature>
<gene>
    <name evidence="2" type="ordered locus">BMQ_pBM20009</name>
</gene>
<keyword evidence="3" id="KW-1185">Reference proteome</keyword>
<sequence length="197" mass="22460">MKMGNCKKQNRKRQELDINELFKRITFETKQSQRTFKEIENLLNRSQQLMRKLLTNSNNILTSENAFFNVAGAPAAPVAPPTPPTPTPLPPITQTQQTLIINLLSTVRDIRSVSRQIRDTYEALIGGVLLLRRRAIERSEAFDEDQFDRADDLTRSIEDITLGILILESQLENLKTQLEGLQENLEIYIALLANTVL</sequence>
<dbReference type="Proteomes" id="UP000000935">
    <property type="component" value="Plasmid pBM200"/>
</dbReference>
<dbReference type="KEGG" id="bmq:BMQ_pBM20009"/>
<reference evidence="2 3" key="1">
    <citation type="journal article" date="1997" name="Plasmid">
        <title>Replicons of the Indigenous Plasmids of Bacillus megaterium QM B1551.</title>
        <authorList>
            <person name="Stevenson D.M."/>
            <person name="Zhou Y."/>
            <person name="Mueller K."/>
            <person name="Jablonski L."/>
            <person name="Vary P.S."/>
        </authorList>
    </citation>
    <scope>NUCLEOTIDE SEQUENCE [LARGE SCALE GENOMIC DNA]</scope>
    <source>
        <strain evidence="3">ATCC 12872 / QMB1551</strain>
        <plasmid evidence="2 3">pBM200</plasmid>
    </source>
</reference>
<dbReference type="AlphaFoldDB" id="D5E393"/>
<reference evidence="2 3" key="2">
    <citation type="journal article" date="2001" name="Plasmid">
        <title>Discoveries within the Seven Plasmid Array of Bacillus megaterium QM B1551.</title>
        <authorList>
            <person name="Kunnimalaiyaan M."/>
            <person name="Zhou Y."/>
            <person name="Scholle M."/>
            <person name="Baisa G.A."/>
            <person name="Vary P.S."/>
        </authorList>
    </citation>
    <scope>NUCLEOTIDE SEQUENCE [LARGE SCALE GENOMIC DNA]</scope>
    <source>
        <strain evidence="3">ATCC 12872 / QMB1551</strain>
        <plasmid evidence="2 3">pBM200</plasmid>
    </source>
</reference>
<evidence type="ECO:0000256" key="1">
    <source>
        <dbReference type="SAM" id="Coils"/>
    </source>
</evidence>
<keyword evidence="2" id="KW-0614">Plasmid</keyword>
<geneLocation type="plasmid" evidence="2 3">
    <name>pBM200</name>
</geneLocation>
<proteinExistence type="predicted"/>
<evidence type="ECO:0000313" key="3">
    <source>
        <dbReference type="Proteomes" id="UP000000935"/>
    </source>
</evidence>
<protein>
    <submittedName>
        <fullName evidence="2">Uncharacterized protein</fullName>
    </submittedName>
</protein>
<accession>D5E393</accession>
<dbReference type="HOGENOM" id="CLU_1381696_0_0_9"/>
<reference evidence="2 3" key="4">
    <citation type="journal article" date="2011" name="J. Bacteriol.">
        <title>Genome sequences of the biotechnologically important Bacillus megaterium strains QM B1551 and DSM319.</title>
        <authorList>
            <person name="Eppinger M."/>
            <person name="Bunk B."/>
            <person name="Johns M.A."/>
            <person name="Edirisinghe J.N."/>
            <person name="Kutumbaka K.K."/>
            <person name="Koenig S.S."/>
            <person name="Huot Creasy H."/>
            <person name="Rosovitz M.J."/>
            <person name="Riley D.R."/>
            <person name="Daugherty S."/>
            <person name="Martin M."/>
            <person name="Elbourne L.D."/>
            <person name="Paulsen I."/>
            <person name="Biedendieck R."/>
            <person name="Braun C."/>
            <person name="Grayburn S."/>
            <person name="Dhingra S."/>
            <person name="Lukyanchuk V."/>
            <person name="Ball B."/>
            <person name="Ul-Qamar R."/>
            <person name="Seibel J."/>
            <person name="Bremer E."/>
            <person name="Jahn D."/>
            <person name="Ravel J."/>
            <person name="Vary P.S."/>
        </authorList>
    </citation>
    <scope>NUCLEOTIDE SEQUENCE [LARGE SCALE GENOMIC DNA]</scope>
    <source>
        <strain evidence="3">ATCC 12872 / QMB1551</strain>
        <plasmid evidence="2">pBM200</plasmid>
    </source>
</reference>
<evidence type="ECO:0000313" key="2">
    <source>
        <dbReference type="EMBL" id="ADE72268.1"/>
    </source>
</evidence>
<organism evidence="2 3">
    <name type="scientific">Priestia megaterium (strain ATCC 12872 / QMB1551)</name>
    <name type="common">Bacillus megaterium</name>
    <dbReference type="NCBI Taxonomy" id="545693"/>
    <lineage>
        <taxon>Bacteria</taxon>
        <taxon>Bacillati</taxon>
        <taxon>Bacillota</taxon>
        <taxon>Bacilli</taxon>
        <taxon>Bacillales</taxon>
        <taxon>Bacillaceae</taxon>
        <taxon>Priestia</taxon>
    </lineage>
</organism>
<reference key="3">
    <citation type="submission" date="2010-04" db="EMBL/GenBank/DDBJ databases">
        <title>Genome sequences of the industrial vitamin B12-producers B. megaterium QM B1551 and DSM319 reveal new insights into the Bacillus genome evolution and pan-genome structure.</title>
        <authorList>
            <person name="Eppinger M."/>
            <person name="Bunk B."/>
            <person name="Johns M.A."/>
            <person name="Edirisinghe J.N."/>
            <person name="Kutumbaka K.K."/>
            <person name="Riley D.R."/>
            <person name="Creasy H.H."/>
            <person name="Koenig S.S.K."/>
            <person name="Galens K."/>
            <person name="Orvis J."/>
            <person name="Creasy T."/>
            <person name="Biedendieck R."/>
            <person name="Braun C."/>
            <person name="Grayburn S."/>
            <person name="Jahn D."/>
            <person name="Ravel J."/>
            <person name="Vary P.S."/>
        </authorList>
    </citation>
    <scope>NUCLEOTIDE SEQUENCE</scope>
    <source>
        <strain>QM B1551</strain>
    </source>
</reference>
<keyword evidence="1" id="KW-0175">Coiled coil</keyword>